<dbReference type="EMBL" id="CP032695">
    <property type="protein sequence ID" value="AYG61879.1"/>
    <property type="molecule type" value="Genomic_DNA"/>
</dbReference>
<evidence type="ECO:0000313" key="1">
    <source>
        <dbReference type="EMBL" id="AYG61879.1"/>
    </source>
</evidence>
<gene>
    <name evidence="1" type="ORF">CCGE525_23720</name>
</gene>
<organism evidence="1 2">
    <name type="scientific">Rhizobium jaguaris</name>
    <dbReference type="NCBI Taxonomy" id="1312183"/>
    <lineage>
        <taxon>Bacteria</taxon>
        <taxon>Pseudomonadati</taxon>
        <taxon>Pseudomonadota</taxon>
        <taxon>Alphaproteobacteria</taxon>
        <taxon>Hyphomicrobiales</taxon>
        <taxon>Rhizobiaceae</taxon>
        <taxon>Rhizobium/Agrobacterium group</taxon>
        <taxon>Rhizobium</taxon>
    </lineage>
</organism>
<evidence type="ECO:0000313" key="2">
    <source>
        <dbReference type="Proteomes" id="UP000282195"/>
    </source>
</evidence>
<dbReference type="KEGG" id="rjg:CCGE525_23720"/>
<protein>
    <submittedName>
        <fullName evidence="1">Uncharacterized protein</fullName>
    </submittedName>
</protein>
<dbReference type="Proteomes" id="UP000282195">
    <property type="component" value="Plasmid pRCCGE525c"/>
</dbReference>
<dbReference type="OrthoDB" id="9765330at2"/>
<sequence length="71" mass="7986">MRFAEAHPKIVIDFFAATGNVCVSCHANPAEISYTNWDTANTDQWTGILHFEREFQSVSRSFTFAPCALDT</sequence>
<geneLocation type="plasmid" evidence="2">
    <name>prccge525c</name>
</geneLocation>
<keyword evidence="1" id="KW-0614">Plasmid</keyword>
<reference evidence="1 2" key="1">
    <citation type="submission" date="2018-10" db="EMBL/GenBank/DDBJ databases">
        <title>Rhizobium etli, R. leguminosarum and a new Rhizobium genospecies from Phaseolus dumosus.</title>
        <authorList>
            <person name="Ramirez-Puebla S.T."/>
            <person name="Rogel-Hernandez M.A."/>
            <person name="Guerrero G."/>
            <person name="Ormeno-Orrillo E."/>
            <person name="Martinez-Romero J.C."/>
            <person name="Negrete-Yankelevich S."/>
            <person name="Martinez-Romero E."/>
        </authorList>
    </citation>
    <scope>NUCLEOTIDE SEQUENCE [LARGE SCALE GENOMIC DNA]</scope>
    <source>
        <strain evidence="1 2">CCGE525</strain>
        <plasmid evidence="2">prccge525c</plasmid>
    </source>
</reference>
<name>A0A387FT82_9HYPH</name>
<accession>A0A387FT82</accession>
<dbReference type="AlphaFoldDB" id="A0A387FT82"/>
<proteinExistence type="predicted"/>
<keyword evidence="2" id="KW-1185">Reference proteome</keyword>